<reference evidence="1" key="1">
    <citation type="submission" date="2021-11" db="EMBL/GenBank/DDBJ databases">
        <authorList>
            <person name="Schell T."/>
        </authorList>
    </citation>
    <scope>NUCLEOTIDE SEQUENCE</scope>
    <source>
        <strain evidence="1">M5</strain>
    </source>
</reference>
<accession>A0A8J2RFL0</accession>
<proteinExistence type="predicted"/>
<organism evidence="1 2">
    <name type="scientific">Daphnia galeata</name>
    <dbReference type="NCBI Taxonomy" id="27404"/>
    <lineage>
        <taxon>Eukaryota</taxon>
        <taxon>Metazoa</taxon>
        <taxon>Ecdysozoa</taxon>
        <taxon>Arthropoda</taxon>
        <taxon>Crustacea</taxon>
        <taxon>Branchiopoda</taxon>
        <taxon>Diplostraca</taxon>
        <taxon>Cladocera</taxon>
        <taxon>Anomopoda</taxon>
        <taxon>Daphniidae</taxon>
        <taxon>Daphnia</taxon>
    </lineage>
</organism>
<dbReference type="AlphaFoldDB" id="A0A8J2RFL0"/>
<dbReference type="Proteomes" id="UP000789390">
    <property type="component" value="Unassembled WGS sequence"/>
</dbReference>
<name>A0A8J2RFL0_9CRUS</name>
<evidence type="ECO:0000313" key="2">
    <source>
        <dbReference type="Proteomes" id="UP000789390"/>
    </source>
</evidence>
<comment type="caution">
    <text evidence="1">The sequence shown here is derived from an EMBL/GenBank/DDBJ whole genome shotgun (WGS) entry which is preliminary data.</text>
</comment>
<gene>
    <name evidence="1" type="ORF">DGAL_LOCUS2215</name>
</gene>
<dbReference type="OrthoDB" id="10046286at2759"/>
<sequence>MDTGQDDCRLPLLNGSPSKTAIFCAINPLKTPEGNDETSSTSPTELELKTRTAKQTYSRKFHTFLKFLLPVEAFESCFVLVCENLPIDDLKKLHDWLLLEIYNTSDTLVGMLQERQQLSEEAHVRLISIEQLHRLLEARCFYRGLSTGLFS</sequence>
<evidence type="ECO:0000313" key="1">
    <source>
        <dbReference type="EMBL" id="CAH0100042.1"/>
    </source>
</evidence>
<protein>
    <submittedName>
        <fullName evidence="1">Uncharacterized protein</fullName>
    </submittedName>
</protein>
<dbReference type="EMBL" id="CAKKLH010000030">
    <property type="protein sequence ID" value="CAH0100042.1"/>
    <property type="molecule type" value="Genomic_DNA"/>
</dbReference>
<keyword evidence="2" id="KW-1185">Reference proteome</keyword>